<comment type="caution">
    <text evidence="2">The sequence shown here is derived from an EMBL/GenBank/DDBJ whole genome shotgun (WGS) entry which is preliminary data.</text>
</comment>
<dbReference type="EMBL" id="JACRSZ010000014">
    <property type="protein sequence ID" value="MBC8573999.1"/>
    <property type="molecule type" value="Genomic_DNA"/>
</dbReference>
<feature type="chain" id="PRO_5047169998" evidence="1">
    <location>
        <begin position="25"/>
        <end position="185"/>
    </location>
</feature>
<evidence type="ECO:0000313" key="2">
    <source>
        <dbReference type="EMBL" id="MBC8573999.1"/>
    </source>
</evidence>
<feature type="signal peptide" evidence="1">
    <location>
        <begin position="1"/>
        <end position="24"/>
    </location>
</feature>
<keyword evidence="1" id="KW-0732">Signal</keyword>
<protein>
    <submittedName>
        <fullName evidence="2">Uncharacterized protein</fullName>
    </submittedName>
</protein>
<accession>A0ABR7NC60</accession>
<name>A0ABR7NC60_9FIRM</name>
<organism evidence="2 3">
    <name type="scientific">Jingyaoa shaoxingensis</name>
    <dbReference type="NCBI Taxonomy" id="2763671"/>
    <lineage>
        <taxon>Bacteria</taxon>
        <taxon>Bacillati</taxon>
        <taxon>Bacillota</taxon>
        <taxon>Clostridia</taxon>
        <taxon>Lachnospirales</taxon>
        <taxon>Lachnospiraceae</taxon>
        <taxon>Jingyaoa</taxon>
    </lineage>
</organism>
<dbReference type="RefSeq" id="WP_249309463.1">
    <property type="nucleotide sequence ID" value="NZ_JACRSZ010000014.1"/>
</dbReference>
<gene>
    <name evidence="2" type="ORF">H8716_13045</name>
</gene>
<reference evidence="2 3" key="1">
    <citation type="submission" date="2020-08" db="EMBL/GenBank/DDBJ databases">
        <title>Genome public.</title>
        <authorList>
            <person name="Liu C."/>
            <person name="Sun Q."/>
        </authorList>
    </citation>
    <scope>NUCLEOTIDE SEQUENCE [LARGE SCALE GENOMIC DNA]</scope>
    <source>
        <strain evidence="2 3">NSJ-46</strain>
    </source>
</reference>
<evidence type="ECO:0000313" key="3">
    <source>
        <dbReference type="Proteomes" id="UP000657421"/>
    </source>
</evidence>
<dbReference type="Proteomes" id="UP000657421">
    <property type="component" value="Unassembled WGS sequence"/>
</dbReference>
<keyword evidence="3" id="KW-1185">Reference proteome</keyword>
<evidence type="ECO:0000256" key="1">
    <source>
        <dbReference type="SAM" id="SignalP"/>
    </source>
</evidence>
<proteinExistence type="predicted"/>
<sequence>MKNKKKWIILLIGCVILCALVIQDARTKNNADYTFVIATSDKFYDETYRKLEEFFQKFGIDQDGDGKVEVALDRLSVQTDMKTGEVANSYEDGIQLLKMMTEIKVLERNVYILDTKILKLLEHYNDKFFENVIAMSEIAEKDKGMEFDKAVLNDYWICIRSRDTFDKLNEMDYKKDEKYIQNLMK</sequence>